<dbReference type="Proteomes" id="UP000219974">
    <property type="component" value="Chromosome 8"/>
</dbReference>
<dbReference type="InterPro" id="IPR042241">
    <property type="entry name" value="GCP_C_sf"/>
</dbReference>
<dbReference type="Pfam" id="PF17681">
    <property type="entry name" value="GCP_N_terminal"/>
    <property type="match status" value="1"/>
</dbReference>
<comment type="subcellular location">
    <subcellularLocation>
        <location evidence="1">Cytoplasm</location>
        <location evidence="1">Cytoskeleton</location>
    </subcellularLocation>
</comment>
<evidence type="ECO:0000313" key="16">
    <source>
        <dbReference type="Proteomes" id="UP000219860"/>
    </source>
</evidence>
<dbReference type="GO" id="GO:0051225">
    <property type="term" value="P:spindle assembly"/>
    <property type="evidence" value="ECO:0007669"/>
    <property type="project" value="TreeGrafter"/>
</dbReference>
<dbReference type="Proteomes" id="UP000219860">
    <property type="component" value="Chromosome 8"/>
</dbReference>
<dbReference type="GO" id="GO:0043015">
    <property type="term" value="F:gamma-tubulin binding"/>
    <property type="evidence" value="ECO:0007669"/>
    <property type="project" value="InterPro"/>
</dbReference>
<dbReference type="Proteomes" id="UP000516480">
    <property type="component" value="Chromosome 8"/>
</dbReference>
<evidence type="ECO:0000256" key="5">
    <source>
        <dbReference type="ARBA" id="ARBA00023212"/>
    </source>
</evidence>
<reference evidence="10 15" key="1">
    <citation type="submission" date="2016-02" db="EMBL/GenBank/DDBJ databases">
        <authorList>
            <consortium name="Pathogen Informatics"/>
        </authorList>
    </citation>
    <scope>NUCLEOTIDE SEQUENCE [LARGE SCALE GENOMIC DNA]</scope>
    <source>
        <strain evidence="10 15">K173</strain>
        <strain evidence="11 19">NK65 ny</strain>
        <strain evidence="12 18">NK65e</strain>
        <strain evidence="14 16">SP11 Antwerpcl1</strain>
        <strain evidence="13 17">SP11 RLL</strain>
    </source>
</reference>
<name>A0A122I6R4_PLABE</name>
<comment type="similarity">
    <text evidence="2">Belongs to the TUBGCP family.</text>
</comment>
<dbReference type="Proteomes" id="UP000220214">
    <property type="component" value="Chromosome 8"/>
</dbReference>
<dbReference type="GO" id="GO:0051321">
    <property type="term" value="P:meiotic cell cycle"/>
    <property type="evidence" value="ECO:0007669"/>
    <property type="project" value="TreeGrafter"/>
</dbReference>
<dbReference type="GO" id="GO:0000278">
    <property type="term" value="P:mitotic cell cycle"/>
    <property type="evidence" value="ECO:0007669"/>
    <property type="project" value="TreeGrafter"/>
</dbReference>
<dbReference type="GO" id="GO:0000922">
    <property type="term" value="C:spindle pole"/>
    <property type="evidence" value="ECO:0007669"/>
    <property type="project" value="InterPro"/>
</dbReference>
<dbReference type="GO" id="GO:0005874">
    <property type="term" value="C:microtubule"/>
    <property type="evidence" value="ECO:0007669"/>
    <property type="project" value="UniProtKB-KW"/>
</dbReference>
<dbReference type="EMBL" id="LT608272">
    <property type="protein sequence ID" value="SCO59951.1"/>
    <property type="molecule type" value="Genomic_DNA"/>
</dbReference>
<dbReference type="InterPro" id="IPR007259">
    <property type="entry name" value="GCP"/>
</dbReference>
<dbReference type="Proteomes" id="UP000069549">
    <property type="component" value="Chromosome 8"/>
</dbReference>
<dbReference type="EMBL" id="LT608144">
    <property type="protein sequence ID" value="SCM21631.1"/>
    <property type="molecule type" value="Genomic_DNA"/>
</dbReference>
<dbReference type="GO" id="GO:0051011">
    <property type="term" value="F:microtubule minus-end binding"/>
    <property type="evidence" value="ECO:0007669"/>
    <property type="project" value="TreeGrafter"/>
</dbReference>
<dbReference type="InterPro" id="IPR040457">
    <property type="entry name" value="GCP_C"/>
</dbReference>
<dbReference type="OMA" id="HFAKYLF"/>
<dbReference type="GO" id="GO:0031122">
    <property type="term" value="P:cytoplasmic microtubule organization"/>
    <property type="evidence" value="ECO:0007669"/>
    <property type="project" value="TreeGrafter"/>
</dbReference>
<evidence type="ECO:0000256" key="6">
    <source>
        <dbReference type="SAM" id="Coils"/>
    </source>
</evidence>
<evidence type="ECO:0000313" key="13">
    <source>
        <dbReference type="EMBL" id="SCO59951.1"/>
    </source>
</evidence>
<evidence type="ECO:0000259" key="8">
    <source>
        <dbReference type="Pfam" id="PF04130"/>
    </source>
</evidence>
<evidence type="ECO:0000313" key="17">
    <source>
        <dbReference type="Proteomes" id="UP000219974"/>
    </source>
</evidence>
<gene>
    <name evidence="10" type="ORF">PBK173_000177400</name>
    <name evidence="12" type="ORF">PBNK65E_000170400</name>
    <name evidence="11" type="ORF">PBNK65NY_000169600</name>
    <name evidence="14" type="ORF">PBSP11A_000169600</name>
    <name evidence="13" type="ORF">PBSP11RLL_000169700</name>
</gene>
<keyword evidence="4" id="KW-0493">Microtubule</keyword>
<evidence type="ECO:0000313" key="12">
    <source>
        <dbReference type="EMBL" id="SCN24832.1"/>
    </source>
</evidence>
<protein>
    <submittedName>
        <fullName evidence="10">Gamma-tubulin complex component, putative</fullName>
    </submittedName>
</protein>
<dbReference type="GO" id="GO:0007020">
    <property type="term" value="P:microtubule nucleation"/>
    <property type="evidence" value="ECO:0007669"/>
    <property type="project" value="InterPro"/>
</dbReference>
<feature type="region of interest" description="Disordered" evidence="7">
    <location>
        <begin position="1"/>
        <end position="30"/>
    </location>
</feature>
<evidence type="ECO:0000256" key="3">
    <source>
        <dbReference type="ARBA" id="ARBA00022490"/>
    </source>
</evidence>
<dbReference type="GO" id="GO:0000930">
    <property type="term" value="C:gamma-tubulin complex"/>
    <property type="evidence" value="ECO:0007669"/>
    <property type="project" value="TreeGrafter"/>
</dbReference>
<dbReference type="AlphaFoldDB" id="A0A122I6R4"/>
<feature type="compositionally biased region" description="Polar residues" evidence="7">
    <location>
        <begin position="1"/>
        <end position="11"/>
    </location>
</feature>
<dbReference type="EMBL" id="LT160028">
    <property type="protein sequence ID" value="CXI36914.1"/>
    <property type="molecule type" value="Genomic_DNA"/>
</dbReference>
<dbReference type="PANTHER" id="PTHR19302">
    <property type="entry name" value="GAMMA TUBULIN COMPLEX PROTEIN"/>
    <property type="match status" value="1"/>
</dbReference>
<dbReference type="Gene3D" id="1.20.120.1900">
    <property type="entry name" value="Gamma-tubulin complex, C-terminal domain"/>
    <property type="match status" value="1"/>
</dbReference>
<keyword evidence="5" id="KW-0206">Cytoskeleton</keyword>
<evidence type="ECO:0000313" key="14">
    <source>
        <dbReference type="EMBL" id="SCO61322.1"/>
    </source>
</evidence>
<evidence type="ECO:0000256" key="2">
    <source>
        <dbReference type="ARBA" id="ARBA00010337"/>
    </source>
</evidence>
<dbReference type="VEuPathDB" id="PlasmoDB:PBANKA_0834300"/>
<evidence type="ECO:0000313" key="19">
    <source>
        <dbReference type="Proteomes" id="UP000516480"/>
    </source>
</evidence>
<evidence type="ECO:0000313" key="10">
    <source>
        <dbReference type="EMBL" id="CXI36914.1"/>
    </source>
</evidence>
<organism evidence="10 15">
    <name type="scientific">Plasmodium berghei</name>
    <dbReference type="NCBI Taxonomy" id="5821"/>
    <lineage>
        <taxon>Eukaryota</taxon>
        <taxon>Sar</taxon>
        <taxon>Alveolata</taxon>
        <taxon>Apicomplexa</taxon>
        <taxon>Aconoidasida</taxon>
        <taxon>Haemosporida</taxon>
        <taxon>Plasmodiidae</taxon>
        <taxon>Plasmodium</taxon>
        <taxon>Plasmodium (Vinckeia)</taxon>
    </lineage>
</organism>
<dbReference type="EMBL" id="LT608256">
    <property type="protein sequence ID" value="SCO61322.1"/>
    <property type="molecule type" value="Genomic_DNA"/>
</dbReference>
<proteinExistence type="inferred from homology"/>
<keyword evidence="6" id="KW-0175">Coiled coil</keyword>
<accession>A0A122I6R4</accession>
<feature type="domain" description="Gamma tubulin complex component protein N-terminal" evidence="9">
    <location>
        <begin position="377"/>
        <end position="787"/>
    </location>
</feature>
<evidence type="ECO:0000313" key="18">
    <source>
        <dbReference type="Proteomes" id="UP000220214"/>
    </source>
</evidence>
<evidence type="ECO:0000313" key="11">
    <source>
        <dbReference type="EMBL" id="SCM21631.1"/>
    </source>
</evidence>
<keyword evidence="3" id="KW-0963">Cytoplasm</keyword>
<evidence type="ECO:0000313" key="15">
    <source>
        <dbReference type="Proteomes" id="UP000069549"/>
    </source>
</evidence>
<feature type="coiled-coil region" evidence="6">
    <location>
        <begin position="477"/>
        <end position="504"/>
    </location>
</feature>
<dbReference type="EMBL" id="LT614634">
    <property type="protein sequence ID" value="SCN24832.1"/>
    <property type="molecule type" value="Genomic_DNA"/>
</dbReference>
<evidence type="ECO:0000256" key="4">
    <source>
        <dbReference type="ARBA" id="ARBA00022701"/>
    </source>
</evidence>
<feature type="domain" description="Gamma tubulin complex component C-terminal" evidence="8">
    <location>
        <begin position="791"/>
        <end position="1216"/>
    </location>
</feature>
<evidence type="ECO:0000259" key="9">
    <source>
        <dbReference type="Pfam" id="PF17681"/>
    </source>
</evidence>
<dbReference type="InterPro" id="IPR041470">
    <property type="entry name" value="GCP_N"/>
</dbReference>
<evidence type="ECO:0000256" key="1">
    <source>
        <dbReference type="ARBA" id="ARBA00004245"/>
    </source>
</evidence>
<dbReference type="PANTHER" id="PTHR19302:SF14">
    <property type="entry name" value="GAMMA-TUBULIN COMPLEX COMPONENT 3"/>
    <property type="match status" value="1"/>
</dbReference>
<dbReference type="OrthoDB" id="5860513at2759"/>
<evidence type="ECO:0000256" key="7">
    <source>
        <dbReference type="SAM" id="MobiDB-lite"/>
    </source>
</evidence>
<sequence>MSLNPNFNPNAPGSPEYMNESGENKNTHNFSNINNTYAYKENYYNKTGPNTGLIRNKNEIQYQKQNDQHIQKKITIINNGENYPVNETSGITKDAENIKNSTILTKIAKKMDEKNTENFKSITHFAKYLFFIAKKIGTIQNKNNSKSQNTPHFNDEVQKMLIKHLIYKLNKILSSLINYNILDYNETTNIKNDIEYYCLKNSNLTLNKIRVMLKKLEDSKINYKYILHILLKLKIYQEEIEENDISHINVIASSHTRQIVPEQAEKNEANIENLKIPDHNVNQNKINNNQLTKSYEIVEQTNNIPNLYNEQNIISIHKGQNNNVSEIETSQSKIKPVTTIIENDMIHKKNFMNKSIFATIILNNKFNSLDIDENLLLRDLIYPLQGINGEYIKFNKIENTFCVYNRKVSIGMHHFITNISKVGILFRKLQKYINTFTNEMVNNGSSTFNASNYFDNFEENGISTNKFQEKTENTAIIKSEKTKINNIENSQNNIEDNFSSEESEINHENTNNITENEGKYNIQILRRKKGSLVIDALYQIVREYLNEYYKLLSHIESEINEHIHKNTVYIGIKVLYTLLQESYKILRVLINVIDESQRSTGCQFLSFVYSKSQVYDYDEEKIYKKILQKCTKPINLILKQWVENGILKDKFKETFISLNNNITSEQIWMYKFVINMNNIPLFLSTTTAKKILLIGKCVYLLNYLSLNNTKSVNWGISDNIHDIKLEQENMFSQIKDRNDFFDNPSSISPNADIFSINDFHTYMENIDNYIKHLSKKKNQELFSLLIKQYGLYEHFKAFRHFILLVDGDLFENIFENMKTDLYMNADELKRHYLNNKLELCIKSSSIFTSNKNIIKKLIIEKFNAKRGDIGWDILVLDFVVEKPLDIIFTNKIKNIYKSINVLLIKLKKIQCELSNIWYLFTHLFKIINLIYYNSVFIHCNIIRNEMFHFIQNILSYFYYDVIDMNWYEFKKKIFTCNDLDMLIHEHYNYVTQIQIDLFLGNYTDLFNSKFSQNSDNINGTPFSNIFEDDANNYLGSSFSNEINGTYSSPTLHENIKNNKNEQNNFENTTTNTIPQKNMENETLICLNKILDIISRFINLTSSLISTVCENYSEIKSLTEKKRQQKIDQNTEPNTDPTINDIDIDYINNYINYNIIGEKTIKDIKMLLKYYRNYIYKFICLLLSENKYLYIHSKNTKRDKLYSLRLLASRLDFNLYYVNISKIMDSQKNIKLNISKQINMINK</sequence>
<dbReference type="Pfam" id="PF04130">
    <property type="entry name" value="GCP_C_terminal"/>
    <property type="match status" value="1"/>
</dbReference>